<dbReference type="InterPro" id="IPR028995">
    <property type="entry name" value="Glyco_hydro_57/38_cen_sf"/>
</dbReference>
<evidence type="ECO:0000256" key="4">
    <source>
        <dbReference type="RuleBase" id="RU361196"/>
    </source>
</evidence>
<dbReference type="EMBL" id="JACXAH010000005">
    <property type="protein sequence ID" value="MBD1371709.1"/>
    <property type="molecule type" value="Genomic_DNA"/>
</dbReference>
<dbReference type="InterPro" id="IPR001296">
    <property type="entry name" value="Glyco_trans_1"/>
</dbReference>
<dbReference type="GO" id="GO:0005576">
    <property type="term" value="C:extracellular region"/>
    <property type="evidence" value="ECO:0007669"/>
    <property type="project" value="TreeGrafter"/>
</dbReference>
<dbReference type="InterPro" id="IPR011330">
    <property type="entry name" value="Glyco_hydro/deAcase_b/a-brl"/>
</dbReference>
<evidence type="ECO:0000256" key="2">
    <source>
        <dbReference type="ARBA" id="ARBA00023277"/>
    </source>
</evidence>
<dbReference type="SUPFAM" id="SSF53756">
    <property type="entry name" value="UDP-Glycosyltransferase/glycogen phosphorylase"/>
    <property type="match status" value="1"/>
</dbReference>
<feature type="active site" description="Proton donor" evidence="3">
    <location>
        <position position="348"/>
    </location>
</feature>
<dbReference type="GO" id="GO:0030979">
    <property type="term" value="P:alpha-glucan biosynthetic process"/>
    <property type="evidence" value="ECO:0007669"/>
    <property type="project" value="InterPro"/>
</dbReference>
<dbReference type="SUPFAM" id="SSF88688">
    <property type="entry name" value="Families 57/38 glycoside transferase middle domain"/>
    <property type="match status" value="1"/>
</dbReference>
<dbReference type="Gene3D" id="3.20.110.10">
    <property type="entry name" value="Glycoside hydrolase 38, N terminal domain"/>
    <property type="match status" value="1"/>
</dbReference>
<dbReference type="Proteomes" id="UP000661691">
    <property type="component" value="Unassembled WGS sequence"/>
</dbReference>
<dbReference type="InterPro" id="IPR027291">
    <property type="entry name" value="Glyco_hydro_38_N_sf"/>
</dbReference>
<evidence type="ECO:0000259" key="5">
    <source>
        <dbReference type="Pfam" id="PF00534"/>
    </source>
</evidence>
<evidence type="ECO:0000259" key="8">
    <source>
        <dbReference type="Pfam" id="PF13439"/>
    </source>
</evidence>
<dbReference type="AlphaFoldDB" id="A0A926NDS3"/>
<comment type="similarity">
    <text evidence="1 4">Belongs to the glycosyl hydrolase 57 family.</text>
</comment>
<dbReference type="SUPFAM" id="SSF88713">
    <property type="entry name" value="Glycoside hydrolase/deacetylase"/>
    <property type="match status" value="1"/>
</dbReference>
<evidence type="ECO:0000256" key="1">
    <source>
        <dbReference type="ARBA" id="ARBA00006821"/>
    </source>
</evidence>
<dbReference type="Gene3D" id="1.20.1430.10">
    <property type="entry name" value="Families 57/38 glycoside transferase, middle domain"/>
    <property type="match status" value="1"/>
</dbReference>
<proteinExistence type="inferred from homology"/>
<evidence type="ECO:0000313" key="10">
    <source>
        <dbReference type="Proteomes" id="UP000661691"/>
    </source>
</evidence>
<dbReference type="Pfam" id="PF00534">
    <property type="entry name" value="Glycos_transf_1"/>
    <property type="match status" value="1"/>
</dbReference>
<evidence type="ECO:0000259" key="6">
    <source>
        <dbReference type="Pfam" id="PF03065"/>
    </source>
</evidence>
<dbReference type="PANTHER" id="PTHR41695:SF1">
    <property type="entry name" value="1,4-ALPHA-GLUCAN BRANCHING ENZYME TK1436"/>
    <property type="match status" value="1"/>
</dbReference>
<feature type="domain" description="Glycosyl transferase family 1" evidence="5">
    <location>
        <begin position="743"/>
        <end position="907"/>
    </location>
</feature>
<evidence type="ECO:0000256" key="3">
    <source>
        <dbReference type="PIRSR" id="PIRSR640042-1"/>
    </source>
</evidence>
<dbReference type="PANTHER" id="PTHR41695">
    <property type="entry name" value="1,4-ALPHA-GLUCAN BRANCHING ENZYME RV3031-RELATED"/>
    <property type="match status" value="1"/>
</dbReference>
<dbReference type="InterPro" id="IPR028098">
    <property type="entry name" value="Glyco_trans_4-like_N"/>
</dbReference>
<reference evidence="9" key="1">
    <citation type="submission" date="2020-09" db="EMBL/GenBank/DDBJ databases">
        <title>A novel bacterium of genus Hazenella, isolated from South China Sea.</title>
        <authorList>
            <person name="Huang H."/>
            <person name="Mo K."/>
            <person name="Hu Y."/>
        </authorList>
    </citation>
    <scope>NUCLEOTIDE SEQUENCE</scope>
    <source>
        <strain evidence="9">IB182357</strain>
    </source>
</reference>
<dbReference type="CDD" id="cd10792">
    <property type="entry name" value="GH57N_AmyC_like"/>
    <property type="match status" value="1"/>
</dbReference>
<sequence length="932" mass="108365">MNQSYVSLLLNSHIPYVREKQDHPLEERWIYEAMIESYVPLLKSFEHLTQEQIKFRITLSLSPTVLSMLTDPLIQKRCEEHLNLCIELAQSEIKRTHDHQDEYRLAAEYLMRYEQTLIFLQKYHYNLIPAFQSFFSSGHLELITSSATHGFLPFMETKESQRAQIGIAVDTFENIFDIRPQGIWLPECGFKPEIDEILAEFGINYFIVDSHAFEHCTPHAVKNPYAPIQTPHKVHAFARDSETSKKIWSPESGYPSHPDYRDFYRDIGHDLNKEYIGPYIHPYGIRVCTGFKYYKITDKGNQKQHYQPDEAFQQVTCHADDFVDHLRKRTETLHAQHDTPPIFVLPFDTELFGHWWYEGPLFLKEICKKLSESDSMMQMVTFSEYLEQEQKQNEHVQLGFSTWGVGGYGEVWLNKANIWIYQHLHQAEIRLRHLVNDLDHQSPNHKRALKQAARELLLAQSSDWAYIMDDQTQVEYAIKRTHDHLVRFQELCQMIESNQLHDSKIKQFEQDYPIFPHLNLDYYQTSETCSSPVIQTTNHKPTILMLSWEYPPHFVGGLSQAVYHLTRHLVTCGCEVHVVTYRPANSSAYECVEGVHVHRVSTYLDKDNTLFFDWVFSLNIALLDKSNQLIADGFSFDILHLHDWLVAFAGEELKFKYQFPTVTTMHVLECIKNRATDNEINKVVHQVDEKVIHLADHVIVCSDYMKKKIKKLFSISSHRLSVIKNGVVPPPSLSEEKQVQLQQHRENYAQADEQIILFVGRMVQEKGVYLVLEAASSILRTHPQAKFLFAGTGADLEKLRQQARNLNIEKKAVFLGFITEEEKDMLYRMADLCIFPSLTEAFGIVALEAMAYQKPTLASKTGGFIETIQHRKTGFIMKNGSVESLIENINFILDHPETSKKIGMQAYTHVTKNYGWDHIAEQTSKLYHKLTK</sequence>
<evidence type="ECO:0000313" key="9">
    <source>
        <dbReference type="EMBL" id="MBD1371709.1"/>
    </source>
</evidence>
<dbReference type="RefSeq" id="WP_191138355.1">
    <property type="nucleotide sequence ID" value="NZ_JACXAG020000001.1"/>
</dbReference>
<accession>A0A926NDS3</accession>
<keyword evidence="2 4" id="KW-0119">Carbohydrate metabolism</keyword>
<comment type="caution">
    <text evidence="9">The sequence shown here is derived from an EMBL/GenBank/DDBJ whole genome shotgun (WGS) entry which is preliminary data.</text>
</comment>
<dbReference type="InterPro" id="IPR037090">
    <property type="entry name" value="57_glycoside_trans_central"/>
</dbReference>
<evidence type="ECO:0000259" key="7">
    <source>
        <dbReference type="Pfam" id="PF09210"/>
    </source>
</evidence>
<dbReference type="Gene3D" id="3.40.50.2000">
    <property type="entry name" value="Glycogen Phosphorylase B"/>
    <property type="match status" value="2"/>
</dbReference>
<feature type="domain" description="Glycosyltransferase subfamily 4-like N-terminal" evidence="8">
    <location>
        <begin position="555"/>
        <end position="727"/>
    </location>
</feature>
<feature type="active site" description="Nucleophile" evidence="3">
    <location>
        <position position="187"/>
    </location>
</feature>
<dbReference type="GO" id="GO:0003844">
    <property type="term" value="F:1,4-alpha-glucan branching enzyme activity"/>
    <property type="evidence" value="ECO:0007669"/>
    <property type="project" value="InterPro"/>
</dbReference>
<dbReference type="InterPro" id="IPR015293">
    <property type="entry name" value="BE_C"/>
</dbReference>
<gene>
    <name evidence="9" type="ORF">IC620_04965</name>
</gene>
<dbReference type="InterPro" id="IPR040042">
    <property type="entry name" value="Branching_enz_MT3115-like"/>
</dbReference>
<keyword evidence="10" id="KW-1185">Reference proteome</keyword>
<dbReference type="Pfam" id="PF09210">
    <property type="entry name" value="BE_C"/>
    <property type="match status" value="1"/>
</dbReference>
<feature type="domain" description="Glycoside hydrolase family 57 N-terminal" evidence="6">
    <location>
        <begin position="8"/>
        <end position="392"/>
    </location>
</feature>
<organism evidence="9 10">
    <name type="scientific">Polycladospora coralii</name>
    <dbReference type="NCBI Taxonomy" id="2771432"/>
    <lineage>
        <taxon>Bacteria</taxon>
        <taxon>Bacillati</taxon>
        <taxon>Bacillota</taxon>
        <taxon>Bacilli</taxon>
        <taxon>Bacillales</taxon>
        <taxon>Thermoactinomycetaceae</taxon>
        <taxon>Polycladospora</taxon>
    </lineage>
</organism>
<dbReference type="InterPro" id="IPR004300">
    <property type="entry name" value="Glyco_hydro_57_N"/>
</dbReference>
<dbReference type="CDD" id="cd03801">
    <property type="entry name" value="GT4_PimA-like"/>
    <property type="match status" value="1"/>
</dbReference>
<dbReference type="Pfam" id="PF03065">
    <property type="entry name" value="Glyco_hydro_57"/>
    <property type="match status" value="1"/>
</dbReference>
<name>A0A926NDS3_9BACL</name>
<dbReference type="Pfam" id="PF13439">
    <property type="entry name" value="Glyco_transf_4"/>
    <property type="match status" value="1"/>
</dbReference>
<protein>
    <submittedName>
        <fullName evidence="9">DUF1957 domain-containing protein</fullName>
    </submittedName>
</protein>
<feature type="domain" description="1,4-alpha-glucan branching enzyme C-terminal" evidence="7">
    <location>
        <begin position="423"/>
        <end position="523"/>
    </location>
</feature>